<accession>A0A418KQ01</accession>
<dbReference type="InterPro" id="IPR036388">
    <property type="entry name" value="WH-like_DNA-bd_sf"/>
</dbReference>
<dbReference type="PANTHER" id="PTHR44688">
    <property type="entry name" value="DNA-BINDING TRANSCRIPTIONAL ACTIVATOR DEVR_DOSR"/>
    <property type="match status" value="1"/>
</dbReference>
<dbReference type="InterPro" id="IPR016032">
    <property type="entry name" value="Sig_transdc_resp-reg_C-effctor"/>
</dbReference>
<dbReference type="GO" id="GO:0006355">
    <property type="term" value="P:regulation of DNA-templated transcription"/>
    <property type="evidence" value="ECO:0007669"/>
    <property type="project" value="InterPro"/>
</dbReference>
<reference evidence="5 6" key="1">
    <citation type="submission" date="2018-09" db="EMBL/GenBank/DDBJ databases">
        <title>Isolation, diversity and antifungal activity of actinobacteria from wheat.</title>
        <authorList>
            <person name="Han C."/>
        </authorList>
    </citation>
    <scope>NUCLEOTIDE SEQUENCE [LARGE SCALE GENOMIC DNA]</scope>
    <source>
        <strain evidence="5 6">NEAU-YY265</strain>
    </source>
</reference>
<dbReference type="InterPro" id="IPR000792">
    <property type="entry name" value="Tscrpt_reg_LuxR_C"/>
</dbReference>
<dbReference type="EMBL" id="QUAL01000141">
    <property type="protein sequence ID" value="RIQ22064.1"/>
    <property type="molecule type" value="Genomic_DNA"/>
</dbReference>
<feature type="non-terminal residue" evidence="5">
    <location>
        <position position="1"/>
    </location>
</feature>
<keyword evidence="1" id="KW-0805">Transcription regulation</keyword>
<dbReference type="PROSITE" id="PS00622">
    <property type="entry name" value="HTH_LUXR_1"/>
    <property type="match status" value="1"/>
</dbReference>
<dbReference type="GO" id="GO:0003677">
    <property type="term" value="F:DNA binding"/>
    <property type="evidence" value="ECO:0007669"/>
    <property type="project" value="UniProtKB-KW"/>
</dbReference>
<gene>
    <name evidence="5" type="ORF">DY240_14290</name>
</gene>
<evidence type="ECO:0000259" key="4">
    <source>
        <dbReference type="PROSITE" id="PS50043"/>
    </source>
</evidence>
<organism evidence="5 6">
    <name type="scientific">Jiangella rhizosphaerae</name>
    <dbReference type="NCBI Taxonomy" id="2293569"/>
    <lineage>
        <taxon>Bacteria</taxon>
        <taxon>Bacillati</taxon>
        <taxon>Actinomycetota</taxon>
        <taxon>Actinomycetes</taxon>
        <taxon>Jiangellales</taxon>
        <taxon>Jiangellaceae</taxon>
        <taxon>Jiangella</taxon>
    </lineage>
</organism>
<dbReference type="PRINTS" id="PR00038">
    <property type="entry name" value="HTHLUXR"/>
</dbReference>
<dbReference type="SMART" id="SM00421">
    <property type="entry name" value="HTH_LUXR"/>
    <property type="match status" value="1"/>
</dbReference>
<dbReference type="RefSeq" id="WP_147375324.1">
    <property type="nucleotide sequence ID" value="NZ_QUAL01000141.1"/>
</dbReference>
<keyword evidence="6" id="KW-1185">Reference proteome</keyword>
<keyword evidence="3" id="KW-0804">Transcription</keyword>
<dbReference type="Proteomes" id="UP000284057">
    <property type="component" value="Unassembled WGS sequence"/>
</dbReference>
<evidence type="ECO:0000313" key="5">
    <source>
        <dbReference type="EMBL" id="RIQ22064.1"/>
    </source>
</evidence>
<proteinExistence type="predicted"/>
<sequence length="114" mass="12336">TSRARADAGLADRPLDLGPVVDEDAVERGRALPLPDAVAYATRARGPRRRPDTGWASLTPTERSVVDLAVQGLSNPEIGERLFMSRGTVKTHLAHVYAKLQVANRTELAALPRD</sequence>
<dbReference type="Gene3D" id="1.10.10.10">
    <property type="entry name" value="Winged helix-like DNA-binding domain superfamily/Winged helix DNA-binding domain"/>
    <property type="match status" value="1"/>
</dbReference>
<feature type="domain" description="HTH luxR-type" evidence="4">
    <location>
        <begin position="51"/>
        <end position="114"/>
    </location>
</feature>
<dbReference type="PANTHER" id="PTHR44688:SF16">
    <property type="entry name" value="DNA-BINDING TRANSCRIPTIONAL ACTIVATOR DEVR_DOSR"/>
    <property type="match status" value="1"/>
</dbReference>
<dbReference type="SUPFAM" id="SSF46894">
    <property type="entry name" value="C-terminal effector domain of the bipartite response regulators"/>
    <property type="match status" value="1"/>
</dbReference>
<dbReference type="AlphaFoldDB" id="A0A418KQ01"/>
<dbReference type="Pfam" id="PF00196">
    <property type="entry name" value="GerE"/>
    <property type="match status" value="1"/>
</dbReference>
<dbReference type="CDD" id="cd06170">
    <property type="entry name" value="LuxR_C_like"/>
    <property type="match status" value="1"/>
</dbReference>
<evidence type="ECO:0000313" key="6">
    <source>
        <dbReference type="Proteomes" id="UP000284057"/>
    </source>
</evidence>
<name>A0A418KQ01_9ACTN</name>
<protein>
    <submittedName>
        <fullName evidence="5">LuxR family transcriptional regulator</fullName>
    </submittedName>
</protein>
<keyword evidence="2" id="KW-0238">DNA-binding</keyword>
<dbReference type="PROSITE" id="PS50043">
    <property type="entry name" value="HTH_LUXR_2"/>
    <property type="match status" value="1"/>
</dbReference>
<evidence type="ECO:0000256" key="3">
    <source>
        <dbReference type="ARBA" id="ARBA00023163"/>
    </source>
</evidence>
<evidence type="ECO:0000256" key="1">
    <source>
        <dbReference type="ARBA" id="ARBA00023015"/>
    </source>
</evidence>
<comment type="caution">
    <text evidence="5">The sequence shown here is derived from an EMBL/GenBank/DDBJ whole genome shotgun (WGS) entry which is preliminary data.</text>
</comment>
<evidence type="ECO:0000256" key="2">
    <source>
        <dbReference type="ARBA" id="ARBA00023125"/>
    </source>
</evidence>